<dbReference type="Proteomes" id="UP000295611">
    <property type="component" value="Unassembled WGS sequence"/>
</dbReference>
<evidence type="ECO:0000256" key="8">
    <source>
        <dbReference type="ARBA" id="ARBA00022777"/>
    </source>
</evidence>
<evidence type="ECO:0000259" key="12">
    <source>
        <dbReference type="PROSITE" id="PS50885"/>
    </source>
</evidence>
<dbReference type="GO" id="GO:0005886">
    <property type="term" value="C:plasma membrane"/>
    <property type="evidence" value="ECO:0007669"/>
    <property type="project" value="UniProtKB-SubCell"/>
</dbReference>
<dbReference type="InterPro" id="IPR036890">
    <property type="entry name" value="HATPase_C_sf"/>
</dbReference>
<dbReference type="PROSITE" id="PS50109">
    <property type="entry name" value="HIS_KIN"/>
    <property type="match status" value="1"/>
</dbReference>
<dbReference type="SMART" id="SM00388">
    <property type="entry name" value="HisKA"/>
    <property type="match status" value="1"/>
</dbReference>
<dbReference type="Gene3D" id="1.10.287.130">
    <property type="match status" value="1"/>
</dbReference>
<keyword evidence="7" id="KW-0547">Nucleotide-binding</keyword>
<dbReference type="SUPFAM" id="SSF47384">
    <property type="entry name" value="Homodimeric domain of signal transducing histidine kinase"/>
    <property type="match status" value="1"/>
</dbReference>
<evidence type="ECO:0000259" key="11">
    <source>
        <dbReference type="PROSITE" id="PS50109"/>
    </source>
</evidence>
<comment type="caution">
    <text evidence="13">The sequence shown here is derived from an EMBL/GenBank/DDBJ whole genome shotgun (WGS) entry which is preliminary data.</text>
</comment>
<dbReference type="EMBL" id="SNZP01000004">
    <property type="protein sequence ID" value="TDR80720.1"/>
    <property type="molecule type" value="Genomic_DNA"/>
</dbReference>
<dbReference type="InterPro" id="IPR003661">
    <property type="entry name" value="HisK_dim/P_dom"/>
</dbReference>
<dbReference type="AlphaFoldDB" id="A0A4R7B7I2"/>
<dbReference type="Pfam" id="PF00512">
    <property type="entry name" value="HisKA"/>
    <property type="match status" value="1"/>
</dbReference>
<dbReference type="InterPro" id="IPR005467">
    <property type="entry name" value="His_kinase_dom"/>
</dbReference>
<evidence type="ECO:0000313" key="13">
    <source>
        <dbReference type="EMBL" id="TDR80720.1"/>
    </source>
</evidence>
<sequence length="453" mass="50746">MRRYLRDLLRPSLATLFFRYYLSALLALVLIISAVGVVIDQLYTGVDEDHARSFMRGTVQMFKQELQSQPEQDWPTALPKLATGFSYKIALTDLKHLQSLDDGQRLDIQRGITRFDENSNLLYARVGDGQRVLVFGPLDFAVPDSDSLLTDGTHAKALWWTLTGLGFGLLVFFFLRPLWNDLVAIRGTAEKLAAGELSARAPRAKSWLLTPLSAGLNTMAERLEGQMNAHQTLSHAVSHELRTPIARLRFGLTMLLEAESETEREKYRAGMEHDMQELDDLVNASMSYAQLDQGQIVMQREHTELTEWFADLLALIQPLAPAGVVLELACPTADAEFDRKLMYIATRNLLVNAVRFAQSQVRLQVDKQEGWLTVVVDDDGPGVPQAERERIFEPFHRLDNDRERNSNSYGLGLSFVRLIAEQHGGSVFVTDSPAGGARFVLNIPEHGAADEPL</sequence>
<dbReference type="GO" id="GO:0005524">
    <property type="term" value="F:ATP binding"/>
    <property type="evidence" value="ECO:0007669"/>
    <property type="project" value="UniProtKB-KW"/>
</dbReference>
<evidence type="ECO:0000256" key="5">
    <source>
        <dbReference type="ARBA" id="ARBA00022553"/>
    </source>
</evidence>
<dbReference type="PROSITE" id="PS50885">
    <property type="entry name" value="HAMP"/>
    <property type="match status" value="1"/>
</dbReference>
<evidence type="ECO:0000256" key="7">
    <source>
        <dbReference type="ARBA" id="ARBA00022741"/>
    </source>
</evidence>
<feature type="transmembrane region" description="Helical" evidence="10">
    <location>
        <begin position="157"/>
        <end position="175"/>
    </location>
</feature>
<protein>
    <recommendedName>
        <fullName evidence="3">histidine kinase</fullName>
        <ecNumber evidence="3">2.7.13.3</ecNumber>
    </recommendedName>
</protein>
<keyword evidence="8 13" id="KW-0418">Kinase</keyword>
<feature type="transmembrane region" description="Helical" evidence="10">
    <location>
        <begin position="20"/>
        <end position="39"/>
    </location>
</feature>
<keyword evidence="6" id="KW-0808">Transferase</keyword>
<gene>
    <name evidence="13" type="ORF">DFP86_104220</name>
</gene>
<dbReference type="PANTHER" id="PTHR44936:SF10">
    <property type="entry name" value="SENSOR PROTEIN RSTB"/>
    <property type="match status" value="1"/>
</dbReference>
<comment type="catalytic activity">
    <reaction evidence="1">
        <text>ATP + protein L-histidine = ADP + protein N-phospho-L-histidine.</text>
        <dbReference type="EC" id="2.7.13.3"/>
    </reaction>
</comment>
<dbReference type="GO" id="GO:0000155">
    <property type="term" value="F:phosphorelay sensor kinase activity"/>
    <property type="evidence" value="ECO:0007669"/>
    <property type="project" value="InterPro"/>
</dbReference>
<comment type="subcellular location">
    <subcellularLocation>
        <location evidence="2">Cell membrane</location>
        <topology evidence="2">Multi-pass membrane protein</topology>
    </subcellularLocation>
</comment>
<proteinExistence type="predicted"/>
<evidence type="ECO:0000256" key="1">
    <source>
        <dbReference type="ARBA" id="ARBA00000085"/>
    </source>
</evidence>
<keyword evidence="4" id="KW-1003">Cell membrane</keyword>
<keyword evidence="9" id="KW-0067">ATP-binding</keyword>
<dbReference type="PANTHER" id="PTHR44936">
    <property type="entry name" value="SENSOR PROTEIN CREC"/>
    <property type="match status" value="1"/>
</dbReference>
<accession>A0A4R7B7I2</accession>
<dbReference type="InterPro" id="IPR004358">
    <property type="entry name" value="Sig_transdc_His_kin-like_C"/>
</dbReference>
<dbReference type="RefSeq" id="WP_133679347.1">
    <property type="nucleotide sequence ID" value="NZ_SNZP01000004.1"/>
</dbReference>
<reference evidence="13 14" key="1">
    <citation type="submission" date="2019-03" db="EMBL/GenBank/DDBJ databases">
        <title>Genomic Encyclopedia of Type Strains, Phase III (KMG-III): the genomes of soil and plant-associated and newly described type strains.</title>
        <authorList>
            <person name="Whitman W."/>
        </authorList>
    </citation>
    <scope>NUCLEOTIDE SEQUENCE [LARGE SCALE GENOMIC DNA]</scope>
    <source>
        <strain evidence="13 14">CECT 8976</strain>
    </source>
</reference>
<dbReference type="PRINTS" id="PR00344">
    <property type="entry name" value="BCTRLSENSOR"/>
</dbReference>
<feature type="domain" description="HAMP" evidence="12">
    <location>
        <begin position="176"/>
        <end position="228"/>
    </location>
</feature>
<dbReference type="EC" id="2.7.13.3" evidence="3"/>
<dbReference type="CDD" id="cd00082">
    <property type="entry name" value="HisKA"/>
    <property type="match status" value="1"/>
</dbReference>
<dbReference type="Gene3D" id="3.30.565.10">
    <property type="entry name" value="Histidine kinase-like ATPase, C-terminal domain"/>
    <property type="match status" value="1"/>
</dbReference>
<dbReference type="Pfam" id="PF02518">
    <property type="entry name" value="HATPase_c"/>
    <property type="match status" value="1"/>
</dbReference>
<name>A0A4R7B7I2_9NEIS</name>
<keyword evidence="14" id="KW-1185">Reference proteome</keyword>
<evidence type="ECO:0000313" key="14">
    <source>
        <dbReference type="Proteomes" id="UP000295611"/>
    </source>
</evidence>
<evidence type="ECO:0000256" key="4">
    <source>
        <dbReference type="ARBA" id="ARBA00022475"/>
    </source>
</evidence>
<dbReference type="SMART" id="SM00387">
    <property type="entry name" value="HATPase_c"/>
    <property type="match status" value="1"/>
</dbReference>
<evidence type="ECO:0000256" key="10">
    <source>
        <dbReference type="SAM" id="Phobius"/>
    </source>
</evidence>
<keyword evidence="10" id="KW-0812">Transmembrane</keyword>
<evidence type="ECO:0000256" key="3">
    <source>
        <dbReference type="ARBA" id="ARBA00012438"/>
    </source>
</evidence>
<organism evidence="13 14">
    <name type="scientific">Paludibacterium purpuratum</name>
    <dbReference type="NCBI Taxonomy" id="1144873"/>
    <lineage>
        <taxon>Bacteria</taxon>
        <taxon>Pseudomonadati</taxon>
        <taxon>Pseudomonadota</taxon>
        <taxon>Betaproteobacteria</taxon>
        <taxon>Neisseriales</taxon>
        <taxon>Chromobacteriaceae</taxon>
        <taxon>Paludibacterium</taxon>
    </lineage>
</organism>
<feature type="domain" description="Histidine kinase" evidence="11">
    <location>
        <begin position="236"/>
        <end position="447"/>
    </location>
</feature>
<keyword evidence="10" id="KW-0472">Membrane</keyword>
<evidence type="ECO:0000256" key="2">
    <source>
        <dbReference type="ARBA" id="ARBA00004651"/>
    </source>
</evidence>
<evidence type="ECO:0000256" key="6">
    <source>
        <dbReference type="ARBA" id="ARBA00022679"/>
    </source>
</evidence>
<dbReference type="SUPFAM" id="SSF55874">
    <property type="entry name" value="ATPase domain of HSP90 chaperone/DNA topoisomerase II/histidine kinase"/>
    <property type="match status" value="1"/>
</dbReference>
<dbReference type="InterPro" id="IPR050980">
    <property type="entry name" value="2C_sensor_his_kinase"/>
</dbReference>
<evidence type="ECO:0000256" key="9">
    <source>
        <dbReference type="ARBA" id="ARBA00022840"/>
    </source>
</evidence>
<dbReference type="InterPro" id="IPR003660">
    <property type="entry name" value="HAMP_dom"/>
</dbReference>
<dbReference type="OrthoDB" id="9804645at2"/>
<keyword evidence="10" id="KW-1133">Transmembrane helix</keyword>
<keyword evidence="5" id="KW-0597">Phosphoprotein</keyword>
<dbReference type="InterPro" id="IPR003594">
    <property type="entry name" value="HATPase_dom"/>
</dbReference>
<dbReference type="InterPro" id="IPR036097">
    <property type="entry name" value="HisK_dim/P_sf"/>
</dbReference>